<sequence length="38" mass="4620">MTMRAYRRFEHFGFPLLCIFCFIMLEISGTWLYPCPLD</sequence>
<dbReference type="EMBL" id="FR695877">
    <property type="protein sequence ID" value="CBX30576.1"/>
    <property type="molecule type" value="Genomic_DNA"/>
</dbReference>
<proteinExistence type="predicted"/>
<reference evidence="2" key="1">
    <citation type="journal article" date="2011" name="Environ. Microbiol.">
        <title>Genomic insights into the metabolic potential of the polycyclic aromatic hydrocarbon degrading sulfate-reducing Deltaproteobacterium N47.</title>
        <authorList>
            <person name="Bergmann F."/>
            <person name="Selesi D."/>
            <person name="Weinmaier T."/>
            <person name="Tischler P."/>
            <person name="Rattei T."/>
            <person name="Meckenstock R.U."/>
        </authorList>
    </citation>
    <scope>NUCLEOTIDE SEQUENCE</scope>
</reference>
<keyword evidence="1" id="KW-1133">Transmembrane helix</keyword>
<protein>
    <submittedName>
        <fullName evidence="2">Uncharacterized protein</fullName>
    </submittedName>
</protein>
<dbReference type="AlphaFoldDB" id="E1YKE3"/>
<feature type="transmembrane region" description="Helical" evidence="1">
    <location>
        <begin position="12"/>
        <end position="33"/>
    </location>
</feature>
<name>E1YKE3_9BACT</name>
<gene>
    <name evidence="2" type="ORF">N47_E40880</name>
</gene>
<keyword evidence="1" id="KW-0812">Transmembrane</keyword>
<organism evidence="2">
    <name type="scientific">uncultured Desulfobacterium sp</name>
    <dbReference type="NCBI Taxonomy" id="201089"/>
    <lineage>
        <taxon>Bacteria</taxon>
        <taxon>Pseudomonadati</taxon>
        <taxon>Thermodesulfobacteriota</taxon>
        <taxon>Desulfobacteria</taxon>
        <taxon>Desulfobacterales</taxon>
        <taxon>Desulfobacteriaceae</taxon>
        <taxon>Desulfobacterium</taxon>
        <taxon>environmental samples</taxon>
    </lineage>
</organism>
<evidence type="ECO:0000256" key="1">
    <source>
        <dbReference type="SAM" id="Phobius"/>
    </source>
</evidence>
<accession>E1YKE3</accession>
<evidence type="ECO:0000313" key="2">
    <source>
        <dbReference type="EMBL" id="CBX30576.1"/>
    </source>
</evidence>
<keyword evidence="1" id="KW-0472">Membrane</keyword>